<sequence length="40" mass="4531">MIGPDTIIWATIIQVIIMAGIRTRRASMRETVIGSGWRLF</sequence>
<protein>
    <submittedName>
        <fullName evidence="2">Uncharacterized protein</fullName>
    </submittedName>
</protein>
<evidence type="ECO:0000313" key="3">
    <source>
        <dbReference type="Proteomes" id="UP001161390"/>
    </source>
</evidence>
<feature type="transmembrane region" description="Helical" evidence="1">
    <location>
        <begin position="6"/>
        <end position="23"/>
    </location>
</feature>
<gene>
    <name evidence="2" type="ORF">GCM10007854_09490</name>
</gene>
<reference evidence="2" key="2">
    <citation type="submission" date="2023-01" db="EMBL/GenBank/DDBJ databases">
        <title>Draft genome sequence of Algimonas porphyrae strain NBRC 108216.</title>
        <authorList>
            <person name="Sun Q."/>
            <person name="Mori K."/>
        </authorList>
    </citation>
    <scope>NUCLEOTIDE SEQUENCE</scope>
    <source>
        <strain evidence="2">NBRC 108216</strain>
    </source>
</reference>
<name>A0ABQ5UZY9_9PROT</name>
<keyword evidence="3" id="KW-1185">Reference proteome</keyword>
<keyword evidence="1" id="KW-0472">Membrane</keyword>
<dbReference type="EMBL" id="BSNJ01000002">
    <property type="protein sequence ID" value="GLQ19994.1"/>
    <property type="molecule type" value="Genomic_DNA"/>
</dbReference>
<accession>A0ABQ5UZY9</accession>
<dbReference type="Proteomes" id="UP001161390">
    <property type="component" value="Unassembled WGS sequence"/>
</dbReference>
<proteinExistence type="predicted"/>
<reference evidence="2" key="1">
    <citation type="journal article" date="2014" name="Int. J. Syst. Evol. Microbiol.">
        <title>Complete genome of a new Firmicutes species belonging to the dominant human colonic microbiota ('Ruminococcus bicirculans') reveals two chromosomes and a selective capacity to utilize plant glucans.</title>
        <authorList>
            <consortium name="NISC Comparative Sequencing Program"/>
            <person name="Wegmann U."/>
            <person name="Louis P."/>
            <person name="Goesmann A."/>
            <person name="Henrissat B."/>
            <person name="Duncan S.H."/>
            <person name="Flint H.J."/>
        </authorList>
    </citation>
    <scope>NUCLEOTIDE SEQUENCE</scope>
    <source>
        <strain evidence="2">NBRC 108216</strain>
    </source>
</reference>
<organism evidence="2 3">
    <name type="scientific">Algimonas porphyrae</name>
    <dbReference type="NCBI Taxonomy" id="1128113"/>
    <lineage>
        <taxon>Bacteria</taxon>
        <taxon>Pseudomonadati</taxon>
        <taxon>Pseudomonadota</taxon>
        <taxon>Alphaproteobacteria</taxon>
        <taxon>Maricaulales</taxon>
        <taxon>Robiginitomaculaceae</taxon>
        <taxon>Algimonas</taxon>
    </lineage>
</organism>
<comment type="caution">
    <text evidence="2">The sequence shown here is derived from an EMBL/GenBank/DDBJ whole genome shotgun (WGS) entry which is preliminary data.</text>
</comment>
<evidence type="ECO:0000313" key="2">
    <source>
        <dbReference type="EMBL" id="GLQ19994.1"/>
    </source>
</evidence>
<keyword evidence="1" id="KW-0812">Transmembrane</keyword>
<evidence type="ECO:0000256" key="1">
    <source>
        <dbReference type="SAM" id="Phobius"/>
    </source>
</evidence>
<keyword evidence="1" id="KW-1133">Transmembrane helix</keyword>